<dbReference type="EMBL" id="MFTJ01000059">
    <property type="protein sequence ID" value="OGI64065.1"/>
    <property type="molecule type" value="Genomic_DNA"/>
</dbReference>
<evidence type="ECO:0000313" key="2">
    <source>
        <dbReference type="Proteomes" id="UP000178700"/>
    </source>
</evidence>
<dbReference type="Proteomes" id="UP000178700">
    <property type="component" value="Unassembled WGS sequence"/>
</dbReference>
<protein>
    <recommendedName>
        <fullName evidence="3">Nucleotidyl transferase AbiEii toxin, Type IV TA system</fullName>
    </recommendedName>
</protein>
<sequence length="206" mass="23613">MREETLSENTRVVLEKITPIVKPFYLAGGTALALLLGHRVSVDLDFFSQNAFSVSSLAEQLNKIGNLKIEDQSETTFNGSLDGVKISFFNYPYPLIFPSKEYNGVSLADERDIGAMKIQAISGRGSKKDFVDLFVLLKKYSLNELLNFFHKKYEKFNYNQLHILKSLSYFYDADKNPEPVYIHPISWTEAKKFIKDIIDKYLKSES</sequence>
<evidence type="ECO:0008006" key="3">
    <source>
        <dbReference type="Google" id="ProtNLM"/>
    </source>
</evidence>
<accession>A0A1F6V360</accession>
<dbReference type="Pfam" id="PF08843">
    <property type="entry name" value="AbiEii"/>
    <property type="match status" value="1"/>
</dbReference>
<name>A0A1F6V360_9BACT</name>
<reference evidence="1 2" key="1">
    <citation type="journal article" date="2016" name="Nat. Commun.">
        <title>Thousands of microbial genomes shed light on interconnected biogeochemical processes in an aquifer system.</title>
        <authorList>
            <person name="Anantharaman K."/>
            <person name="Brown C.T."/>
            <person name="Hug L.A."/>
            <person name="Sharon I."/>
            <person name="Castelle C.J."/>
            <person name="Probst A.J."/>
            <person name="Thomas B.C."/>
            <person name="Singh A."/>
            <person name="Wilkins M.J."/>
            <person name="Karaoz U."/>
            <person name="Brodie E.L."/>
            <person name="Williams K.H."/>
            <person name="Hubbard S.S."/>
            <person name="Banfield J.F."/>
        </authorList>
    </citation>
    <scope>NUCLEOTIDE SEQUENCE [LARGE SCALE GENOMIC DNA]</scope>
</reference>
<proteinExistence type="predicted"/>
<evidence type="ECO:0000313" key="1">
    <source>
        <dbReference type="EMBL" id="OGI64065.1"/>
    </source>
</evidence>
<gene>
    <name evidence="1" type="ORF">A2642_04010</name>
</gene>
<dbReference type="Gene3D" id="3.10.450.620">
    <property type="entry name" value="JHP933, nucleotidyltransferase-like core domain"/>
    <property type="match status" value="1"/>
</dbReference>
<dbReference type="InterPro" id="IPR014942">
    <property type="entry name" value="AbiEii"/>
</dbReference>
<dbReference type="AlphaFoldDB" id="A0A1F6V360"/>
<organism evidence="1 2">
    <name type="scientific">Candidatus Nomurabacteria bacterium RIFCSPHIGHO2_01_FULL_39_10</name>
    <dbReference type="NCBI Taxonomy" id="1801733"/>
    <lineage>
        <taxon>Bacteria</taxon>
        <taxon>Candidatus Nomuraibacteriota</taxon>
    </lineage>
</organism>
<comment type="caution">
    <text evidence="1">The sequence shown here is derived from an EMBL/GenBank/DDBJ whole genome shotgun (WGS) entry which is preliminary data.</text>
</comment>